<dbReference type="Proteomes" id="UP000184501">
    <property type="component" value="Unassembled WGS sequence"/>
</dbReference>
<proteinExistence type="predicted"/>
<name>A0A1M4Y4E2_STRHI</name>
<evidence type="ECO:0000313" key="1">
    <source>
        <dbReference type="EMBL" id="SHF00568.1"/>
    </source>
</evidence>
<dbReference type="EMBL" id="FQVN01000002">
    <property type="protein sequence ID" value="SHF00568.1"/>
    <property type="molecule type" value="Genomic_DNA"/>
</dbReference>
<sequence>MTTVDILRFPAFVKAFRRTLFEFLRPVTSILCARLSPTVVTLHRM</sequence>
<accession>A0A1M4Y4E2</accession>
<organism evidence="1 2">
    <name type="scientific">Streptoalloteichus hindustanus</name>
    <dbReference type="NCBI Taxonomy" id="2017"/>
    <lineage>
        <taxon>Bacteria</taxon>
        <taxon>Bacillati</taxon>
        <taxon>Actinomycetota</taxon>
        <taxon>Actinomycetes</taxon>
        <taxon>Pseudonocardiales</taxon>
        <taxon>Pseudonocardiaceae</taxon>
        <taxon>Streptoalloteichus</taxon>
    </lineage>
</organism>
<keyword evidence="2" id="KW-1185">Reference proteome</keyword>
<protein>
    <submittedName>
        <fullName evidence="1">Uncharacterized protein</fullName>
    </submittedName>
</protein>
<reference evidence="1 2" key="1">
    <citation type="submission" date="2016-11" db="EMBL/GenBank/DDBJ databases">
        <authorList>
            <person name="Jaros S."/>
            <person name="Januszkiewicz K."/>
            <person name="Wedrychowicz H."/>
        </authorList>
    </citation>
    <scope>NUCLEOTIDE SEQUENCE [LARGE SCALE GENOMIC DNA]</scope>
    <source>
        <strain evidence="1 2">DSM 44523</strain>
    </source>
</reference>
<evidence type="ECO:0000313" key="2">
    <source>
        <dbReference type="Proteomes" id="UP000184501"/>
    </source>
</evidence>
<gene>
    <name evidence="1" type="ORF">SAMN05444320_102230</name>
</gene>
<dbReference type="AlphaFoldDB" id="A0A1M4Y4E2"/>